<dbReference type="InterPro" id="IPR048950">
    <property type="entry name" value="Ppx_GppA_C"/>
</dbReference>
<dbReference type="PANTHER" id="PTHR30005:SF0">
    <property type="entry name" value="RETROGRADE REGULATION PROTEIN 2"/>
    <property type="match status" value="1"/>
</dbReference>
<dbReference type="Gene3D" id="1.10.3210.10">
    <property type="entry name" value="Hypothetical protein af1432"/>
    <property type="match status" value="1"/>
</dbReference>
<evidence type="ECO:0000256" key="2">
    <source>
        <dbReference type="ARBA" id="ARBA00022801"/>
    </source>
</evidence>
<dbReference type="STRING" id="1192034.CAP_4095"/>
<proteinExistence type="inferred from homology"/>
<keyword evidence="7" id="KW-1185">Reference proteome</keyword>
<dbReference type="InterPro" id="IPR003607">
    <property type="entry name" value="HD/PDEase_dom"/>
</dbReference>
<dbReference type="InterPro" id="IPR018181">
    <property type="entry name" value="Heat_shock_70_CS"/>
</dbReference>
<dbReference type="AlphaFoldDB" id="A0A017TIB8"/>
<dbReference type="InterPro" id="IPR003695">
    <property type="entry name" value="Ppx_GppA_N"/>
</dbReference>
<dbReference type="Gene3D" id="3.30.420.150">
    <property type="entry name" value="Exopolyphosphatase. Domain 2"/>
    <property type="match status" value="1"/>
</dbReference>
<dbReference type="eggNOG" id="COG0248">
    <property type="taxonomic scope" value="Bacteria"/>
</dbReference>
<dbReference type="RefSeq" id="WP_081864485.1">
    <property type="nucleotide sequence ID" value="NZ_ASRX01000003.1"/>
</dbReference>
<dbReference type="CDD" id="cd00077">
    <property type="entry name" value="HDc"/>
    <property type="match status" value="1"/>
</dbReference>
<dbReference type="Pfam" id="PF02541">
    <property type="entry name" value="Ppx-GppA"/>
    <property type="match status" value="1"/>
</dbReference>
<dbReference type="PROSITE" id="PS00329">
    <property type="entry name" value="HSP70_2"/>
    <property type="match status" value="1"/>
</dbReference>
<dbReference type="OrthoDB" id="9793035at2"/>
<feature type="compositionally biased region" description="Low complexity" evidence="3">
    <location>
        <begin position="528"/>
        <end position="544"/>
    </location>
</feature>
<dbReference type="GO" id="GO:0016462">
    <property type="term" value="F:pyrophosphatase activity"/>
    <property type="evidence" value="ECO:0007669"/>
    <property type="project" value="TreeGrafter"/>
</dbReference>
<comment type="similarity">
    <text evidence="1">Belongs to the heat shock protein 70 family.</text>
</comment>
<feature type="domain" description="Ppx/GppA phosphatase C-terminal" evidence="5">
    <location>
        <begin position="335"/>
        <end position="483"/>
    </location>
</feature>
<dbReference type="PIRSF" id="PIRSF001267">
    <property type="entry name" value="Pyrophosphatase_GppA_Ppx"/>
    <property type="match status" value="1"/>
</dbReference>
<dbReference type="Gene3D" id="3.30.420.40">
    <property type="match status" value="1"/>
</dbReference>
<sequence length="544" mass="59029">MARLAAIDIGSNAIRLRIVDVDPPAVGEDGPRLSPFRDVAADRAPVRLGHDVFTKGRLEPSIIGAACEALTRFRATMDGAKVDRYRAVATSAAREASNGDLFVERAAREAGVHVEVIEGVEEARLVQLAVGERIPVGTRTALLIDIGGGSTELTLLRGKDSIFSRSFPVGTVRLIEAFLDERRPLDATCRHLMQEYIGRILADALREIRDLTGGRPDLLIGTGGNIETLADLCPVPSAFPEGRAIEVSSMESLLAELSVRTPEERIQQYNLRPDRADTIVPAATILGRVARDFDHRAISAPGVGLKEGVLVDLALVHFVGHDFPAEMAAVHDACLRLGRRYHFDEAHGTLVARLAGRLFDDLAPRHRMGPRDRILLHAAALLHDVGDFVRYEGHHKHSYYIIVHSDLMGLTPEERAIVANVARYHRKTPPSPDHDNFRALSREARSQVKALASILRVADALDREHRAKVTGLSARIEADTVILDVQGAGDRSLEEWTVIAKAGMLRDALGLDVRLLGGSLGPNSGRRASSTPPASTATPGPQRG</sequence>
<feature type="region of interest" description="Disordered" evidence="3">
    <location>
        <begin position="521"/>
        <end position="544"/>
    </location>
</feature>
<dbReference type="CDD" id="cd24006">
    <property type="entry name" value="ASKHA_NBD_PPX_GppA"/>
    <property type="match status" value="1"/>
</dbReference>
<evidence type="ECO:0000259" key="5">
    <source>
        <dbReference type="Pfam" id="PF21447"/>
    </source>
</evidence>
<dbReference type="PANTHER" id="PTHR30005">
    <property type="entry name" value="EXOPOLYPHOSPHATASE"/>
    <property type="match status" value="1"/>
</dbReference>
<evidence type="ECO:0000256" key="3">
    <source>
        <dbReference type="SAM" id="MobiDB-lite"/>
    </source>
</evidence>
<accession>A0A017TIB8</accession>
<dbReference type="SUPFAM" id="SSF53067">
    <property type="entry name" value="Actin-like ATPase domain"/>
    <property type="match status" value="2"/>
</dbReference>
<dbReference type="InterPro" id="IPR030673">
    <property type="entry name" value="PyroPPase_GppA_Ppx"/>
</dbReference>
<dbReference type="SUPFAM" id="SSF109604">
    <property type="entry name" value="HD-domain/PDEase-like"/>
    <property type="match status" value="1"/>
</dbReference>
<evidence type="ECO:0000313" key="6">
    <source>
        <dbReference type="EMBL" id="EYF08565.1"/>
    </source>
</evidence>
<feature type="domain" description="Ppx/GppA phosphatase N-terminal" evidence="4">
    <location>
        <begin position="36"/>
        <end position="315"/>
    </location>
</feature>
<name>A0A017TIB8_9BACT</name>
<comment type="caution">
    <text evidence="6">The sequence shown here is derived from an EMBL/GenBank/DDBJ whole genome shotgun (WGS) entry which is preliminary data.</text>
</comment>
<dbReference type="eggNOG" id="COG2206">
    <property type="taxonomic scope" value="Bacteria"/>
</dbReference>
<dbReference type="Pfam" id="PF21447">
    <property type="entry name" value="Ppx-GppA_III"/>
    <property type="match status" value="1"/>
</dbReference>
<dbReference type="EMBL" id="ASRX01000003">
    <property type="protein sequence ID" value="EYF08565.1"/>
    <property type="molecule type" value="Genomic_DNA"/>
</dbReference>
<keyword evidence="2" id="KW-0378">Hydrolase</keyword>
<dbReference type="InterPro" id="IPR050273">
    <property type="entry name" value="GppA/Ppx_hydrolase"/>
</dbReference>
<evidence type="ECO:0000256" key="1">
    <source>
        <dbReference type="ARBA" id="ARBA00007381"/>
    </source>
</evidence>
<reference evidence="6 7" key="1">
    <citation type="submission" date="2013-05" db="EMBL/GenBank/DDBJ databases">
        <title>Genome assembly of Chondromyces apiculatus DSM 436.</title>
        <authorList>
            <person name="Sharma G."/>
            <person name="Khatri I."/>
            <person name="Kaur C."/>
            <person name="Mayilraj S."/>
            <person name="Subramanian S."/>
        </authorList>
    </citation>
    <scope>NUCLEOTIDE SEQUENCE [LARGE SCALE GENOMIC DNA]</scope>
    <source>
        <strain evidence="6 7">DSM 436</strain>
    </source>
</reference>
<evidence type="ECO:0000313" key="7">
    <source>
        <dbReference type="Proteomes" id="UP000019678"/>
    </source>
</evidence>
<evidence type="ECO:0000259" key="4">
    <source>
        <dbReference type="Pfam" id="PF02541"/>
    </source>
</evidence>
<organism evidence="6 7">
    <name type="scientific">Chondromyces apiculatus DSM 436</name>
    <dbReference type="NCBI Taxonomy" id="1192034"/>
    <lineage>
        <taxon>Bacteria</taxon>
        <taxon>Pseudomonadati</taxon>
        <taxon>Myxococcota</taxon>
        <taxon>Polyangia</taxon>
        <taxon>Polyangiales</taxon>
        <taxon>Polyangiaceae</taxon>
        <taxon>Chondromyces</taxon>
    </lineage>
</organism>
<protein>
    <submittedName>
        <fullName evidence="6">Exopolyphosphatase</fullName>
    </submittedName>
</protein>
<gene>
    <name evidence="6" type="ORF">CAP_4095</name>
</gene>
<dbReference type="InterPro" id="IPR043129">
    <property type="entry name" value="ATPase_NBD"/>
</dbReference>
<dbReference type="Proteomes" id="UP000019678">
    <property type="component" value="Unassembled WGS sequence"/>
</dbReference>